<dbReference type="EMBL" id="JAPFRF010000015">
    <property type="protein sequence ID" value="KAJ7310402.1"/>
    <property type="molecule type" value="Genomic_DNA"/>
</dbReference>
<protein>
    <submittedName>
        <fullName evidence="2">Uncharacterized protein</fullName>
    </submittedName>
</protein>
<sequence>MPAPVYSEVNSMGFYGAYSQQSSQDSESRHLWEPKLTSLRFTIILRASSNATRHPATPPISPIRRSPPLTRRQRDAAAAAAAAAAAKTRPWAAEPKAPSWRPSCAKQKQQQQQQQQRRRSVRLLKSAFFDAADATTTATARISI</sequence>
<comment type="caution">
    <text evidence="2">The sequence shown here is derived from an EMBL/GenBank/DDBJ whole genome shotgun (WGS) entry which is preliminary data.</text>
</comment>
<reference evidence="2" key="1">
    <citation type="journal article" date="2023" name="DNA Res.">
        <title>Chromosome-level genome assembly of Phrynocephalus forsythii using third-generation DNA sequencing and Hi-C analysis.</title>
        <authorList>
            <person name="Qi Y."/>
            <person name="Zhao W."/>
            <person name="Zhao Y."/>
            <person name="Niu C."/>
            <person name="Cao S."/>
            <person name="Zhang Y."/>
        </authorList>
    </citation>
    <scope>NUCLEOTIDE SEQUENCE</scope>
    <source>
        <tissue evidence="2">Muscle</tissue>
    </source>
</reference>
<feature type="region of interest" description="Disordered" evidence="1">
    <location>
        <begin position="50"/>
        <end position="120"/>
    </location>
</feature>
<feature type="compositionally biased region" description="Low complexity" evidence="1">
    <location>
        <begin position="106"/>
        <end position="115"/>
    </location>
</feature>
<evidence type="ECO:0000313" key="2">
    <source>
        <dbReference type="EMBL" id="KAJ7310402.1"/>
    </source>
</evidence>
<evidence type="ECO:0000256" key="1">
    <source>
        <dbReference type="SAM" id="MobiDB-lite"/>
    </source>
</evidence>
<name>A0A9Q1AU09_9SAUR</name>
<organism evidence="2 3">
    <name type="scientific">Phrynocephalus forsythii</name>
    <dbReference type="NCBI Taxonomy" id="171643"/>
    <lineage>
        <taxon>Eukaryota</taxon>
        <taxon>Metazoa</taxon>
        <taxon>Chordata</taxon>
        <taxon>Craniata</taxon>
        <taxon>Vertebrata</taxon>
        <taxon>Euteleostomi</taxon>
        <taxon>Lepidosauria</taxon>
        <taxon>Squamata</taxon>
        <taxon>Bifurcata</taxon>
        <taxon>Unidentata</taxon>
        <taxon>Episquamata</taxon>
        <taxon>Toxicofera</taxon>
        <taxon>Iguania</taxon>
        <taxon>Acrodonta</taxon>
        <taxon>Agamidae</taxon>
        <taxon>Agaminae</taxon>
        <taxon>Phrynocephalus</taxon>
    </lineage>
</organism>
<accession>A0A9Q1AU09</accession>
<dbReference type="AlphaFoldDB" id="A0A9Q1AU09"/>
<dbReference type="Proteomes" id="UP001142489">
    <property type="component" value="Unassembled WGS sequence"/>
</dbReference>
<proteinExistence type="predicted"/>
<keyword evidence="3" id="KW-1185">Reference proteome</keyword>
<gene>
    <name evidence="2" type="ORF">JRQ81_007316</name>
</gene>
<feature type="compositionally biased region" description="Low complexity" evidence="1">
    <location>
        <begin position="76"/>
        <end position="86"/>
    </location>
</feature>
<evidence type="ECO:0000313" key="3">
    <source>
        <dbReference type="Proteomes" id="UP001142489"/>
    </source>
</evidence>